<dbReference type="Gene3D" id="3.90.1150.10">
    <property type="entry name" value="Aspartate Aminotransferase, domain 1"/>
    <property type="match status" value="1"/>
</dbReference>
<dbReference type="OrthoDB" id="9768668at2"/>
<dbReference type="Gene3D" id="3.40.640.10">
    <property type="entry name" value="Type I PLP-dependent aspartate aminotransferase-like (Major domain)"/>
    <property type="match status" value="1"/>
</dbReference>
<keyword evidence="4" id="KW-1185">Reference proteome</keyword>
<dbReference type="Proteomes" id="UP000092839">
    <property type="component" value="Chromosome"/>
</dbReference>
<proteinExistence type="inferred from homology"/>
<gene>
    <name evidence="3" type="ORF">LMTR13_08470</name>
</gene>
<accession>A0A1B1UBT4</accession>
<sequence length="404" mass="45584">MQIPHQIIYQIRYISCWLKSDQEADQAFRVRLNSLLGGASAIIPLGRARSGIFLLVKQVVTETRRNVIMSPYTIPDVVNMVKFGGGQPVFVDFRPNSTNVDFGHLRSLIDKRTACVLVTHYHVPQAETNAIADFCRSRGVKFFDDCAISLGASIEGRPIGTVSEASVFSFSGFKILNFFWGGAIVMPPGEIATAIEAEVEAWPRLRFWQYRFQAKKILTYSFVTSRFVFPLFFTLRRSMIESSEIVDVLPLSRIETASLDDTITSRPALAALAEWSRKFSDVADILNHRRSIAAVYDRYFRQISVSAETPEECRAAAGFVNYPIIVGRNSRDKIYRALLANNYDVALSLYPNVHEMEKFTDIPGRTTNVSELVRSIITLPTHTRVTPAYAERLSQFLLALIPRH</sequence>
<dbReference type="GO" id="GO:0008483">
    <property type="term" value="F:transaminase activity"/>
    <property type="evidence" value="ECO:0007669"/>
    <property type="project" value="TreeGrafter"/>
</dbReference>
<dbReference type="SUPFAM" id="SSF53383">
    <property type="entry name" value="PLP-dependent transferases"/>
    <property type="match status" value="1"/>
</dbReference>
<dbReference type="PANTHER" id="PTHR30244">
    <property type="entry name" value="TRANSAMINASE"/>
    <property type="match status" value="1"/>
</dbReference>
<dbReference type="Pfam" id="PF01041">
    <property type="entry name" value="DegT_DnrJ_EryC1"/>
    <property type="match status" value="2"/>
</dbReference>
<dbReference type="RefSeq" id="WP_065727489.1">
    <property type="nucleotide sequence ID" value="NZ_CP016428.1"/>
</dbReference>
<evidence type="ECO:0000256" key="1">
    <source>
        <dbReference type="ARBA" id="ARBA00037999"/>
    </source>
</evidence>
<dbReference type="GO" id="GO:0000271">
    <property type="term" value="P:polysaccharide biosynthetic process"/>
    <property type="evidence" value="ECO:0007669"/>
    <property type="project" value="TreeGrafter"/>
</dbReference>
<comment type="similarity">
    <text evidence="1 2">Belongs to the DegT/DnrJ/EryC1 family.</text>
</comment>
<evidence type="ECO:0000256" key="2">
    <source>
        <dbReference type="RuleBase" id="RU004508"/>
    </source>
</evidence>
<evidence type="ECO:0000313" key="3">
    <source>
        <dbReference type="EMBL" id="ANW00203.1"/>
    </source>
</evidence>
<dbReference type="PANTHER" id="PTHR30244:SF34">
    <property type="entry name" value="DTDP-4-AMINO-4,6-DIDEOXYGALACTOSE TRANSAMINASE"/>
    <property type="match status" value="1"/>
</dbReference>
<name>A0A1B1UBT4_9BRAD</name>
<dbReference type="STRING" id="1274631.LMTR13_08470"/>
<organism evidence="3 4">
    <name type="scientific">Bradyrhizobium icense</name>
    <dbReference type="NCBI Taxonomy" id="1274631"/>
    <lineage>
        <taxon>Bacteria</taxon>
        <taxon>Pseudomonadati</taxon>
        <taxon>Pseudomonadota</taxon>
        <taxon>Alphaproteobacteria</taxon>
        <taxon>Hyphomicrobiales</taxon>
        <taxon>Nitrobacteraceae</taxon>
        <taxon>Bradyrhizobium</taxon>
    </lineage>
</organism>
<protein>
    <recommendedName>
        <fullName evidence="5">DegT/DnrJ/EryC1/StrS aminotransferase family protein</fullName>
    </recommendedName>
</protein>
<dbReference type="GO" id="GO:0030170">
    <property type="term" value="F:pyridoxal phosphate binding"/>
    <property type="evidence" value="ECO:0007669"/>
    <property type="project" value="TreeGrafter"/>
</dbReference>
<dbReference type="KEGG" id="bic:LMTR13_08470"/>
<dbReference type="EMBL" id="CP016428">
    <property type="protein sequence ID" value="ANW00203.1"/>
    <property type="molecule type" value="Genomic_DNA"/>
</dbReference>
<dbReference type="InterPro" id="IPR015424">
    <property type="entry name" value="PyrdxlP-dep_Trfase"/>
</dbReference>
<dbReference type="InterPro" id="IPR015421">
    <property type="entry name" value="PyrdxlP-dep_Trfase_major"/>
</dbReference>
<dbReference type="InterPro" id="IPR015422">
    <property type="entry name" value="PyrdxlP-dep_Trfase_small"/>
</dbReference>
<dbReference type="InterPro" id="IPR000653">
    <property type="entry name" value="DegT/StrS_aminotransferase"/>
</dbReference>
<reference evidence="3 4" key="1">
    <citation type="submission" date="2016-07" db="EMBL/GenBank/DDBJ databases">
        <title>Complete genome sequence of Bradyrhizobium icense LMTR 13T, a potential inoculant strain isolated from lima bean (Phaseolus lunatus) in Peru.</title>
        <authorList>
            <person name="Ormeno-Orrillo E."/>
            <person name="Duran D."/>
            <person name="Rogel M.A."/>
            <person name="Rey L."/>
            <person name="Imperial J."/>
            <person name="Ruiz-Argueso T."/>
            <person name="Martinez-Romero E."/>
        </authorList>
    </citation>
    <scope>NUCLEOTIDE SEQUENCE [LARGE SCALE GENOMIC DNA]</scope>
    <source>
        <strain evidence="3 4">LMTR 13</strain>
    </source>
</reference>
<evidence type="ECO:0000313" key="4">
    <source>
        <dbReference type="Proteomes" id="UP000092839"/>
    </source>
</evidence>
<keyword evidence="2" id="KW-0663">Pyridoxal phosphate</keyword>
<dbReference type="AlphaFoldDB" id="A0A1B1UBT4"/>
<evidence type="ECO:0008006" key="5">
    <source>
        <dbReference type="Google" id="ProtNLM"/>
    </source>
</evidence>